<feature type="compositionally biased region" description="Basic residues" evidence="2">
    <location>
        <begin position="64"/>
        <end position="73"/>
    </location>
</feature>
<dbReference type="Proteomes" id="UP000274822">
    <property type="component" value="Unassembled WGS sequence"/>
</dbReference>
<keyword evidence="1" id="KW-0788">Thiol protease</keyword>
<dbReference type="GO" id="GO:0006508">
    <property type="term" value="P:proteolysis"/>
    <property type="evidence" value="ECO:0007669"/>
    <property type="project" value="UniProtKB-KW"/>
</dbReference>
<feature type="signal peptide" evidence="3">
    <location>
        <begin position="1"/>
        <end position="16"/>
    </location>
</feature>
<feature type="compositionally biased region" description="Polar residues" evidence="2">
    <location>
        <begin position="122"/>
        <end position="138"/>
    </location>
</feature>
<feature type="compositionally biased region" description="Polar residues" evidence="2">
    <location>
        <begin position="102"/>
        <end position="112"/>
    </location>
</feature>
<evidence type="ECO:0000256" key="3">
    <source>
        <dbReference type="SAM" id="SignalP"/>
    </source>
</evidence>
<dbReference type="InterPro" id="IPR028889">
    <property type="entry name" value="USP"/>
</dbReference>
<name>A0A433QNW0_9FUNG</name>
<keyword evidence="1" id="KW-0833">Ubl conjugation pathway</keyword>
<protein>
    <recommendedName>
        <fullName evidence="1">Ubiquitin carboxyl-terminal hydrolase</fullName>
        <ecNumber evidence="1">3.4.19.12</ecNumber>
    </recommendedName>
</protein>
<dbReference type="Gene3D" id="3.90.70.10">
    <property type="entry name" value="Cysteine proteinases"/>
    <property type="match status" value="1"/>
</dbReference>
<comment type="caution">
    <text evidence="5">The sequence shown here is derived from an EMBL/GenBank/DDBJ whole genome shotgun (WGS) entry which is preliminary data.</text>
</comment>
<evidence type="ECO:0000259" key="4">
    <source>
        <dbReference type="PROSITE" id="PS50235"/>
    </source>
</evidence>
<comment type="catalytic activity">
    <reaction evidence="1">
        <text>Thiol-dependent hydrolysis of ester, thioester, amide, peptide and isopeptide bonds formed by the C-terminal Gly of ubiquitin (a 76-residue protein attached to proteins as an intracellular targeting signal).</text>
        <dbReference type="EC" id="3.4.19.12"/>
    </reaction>
</comment>
<feature type="domain" description="USP" evidence="4">
    <location>
        <begin position="178"/>
        <end position="442"/>
    </location>
</feature>
<keyword evidence="1" id="KW-0378">Hydrolase</keyword>
<dbReference type="InterPro" id="IPR050185">
    <property type="entry name" value="Ub_carboxyl-term_hydrolase"/>
</dbReference>
<organism evidence="5 6">
    <name type="scientific">Jimgerdemannia flammicorona</name>
    <dbReference type="NCBI Taxonomy" id="994334"/>
    <lineage>
        <taxon>Eukaryota</taxon>
        <taxon>Fungi</taxon>
        <taxon>Fungi incertae sedis</taxon>
        <taxon>Mucoromycota</taxon>
        <taxon>Mucoromycotina</taxon>
        <taxon>Endogonomycetes</taxon>
        <taxon>Endogonales</taxon>
        <taxon>Endogonaceae</taxon>
        <taxon>Jimgerdemannia</taxon>
    </lineage>
</organism>
<evidence type="ECO:0000313" key="5">
    <source>
        <dbReference type="EMBL" id="RUS31472.1"/>
    </source>
</evidence>
<dbReference type="GO" id="GO:0004843">
    <property type="term" value="F:cysteine-type deubiquitinase activity"/>
    <property type="evidence" value="ECO:0007669"/>
    <property type="project" value="UniProtKB-UniRule"/>
</dbReference>
<evidence type="ECO:0000256" key="2">
    <source>
        <dbReference type="SAM" id="MobiDB-lite"/>
    </source>
</evidence>
<dbReference type="SUPFAM" id="SSF54001">
    <property type="entry name" value="Cysteine proteinases"/>
    <property type="match status" value="1"/>
</dbReference>
<feature type="compositionally biased region" description="Basic residues" evidence="2">
    <location>
        <begin position="142"/>
        <end position="152"/>
    </location>
</feature>
<keyword evidence="1" id="KW-0645">Protease</keyword>
<dbReference type="PROSITE" id="PS00972">
    <property type="entry name" value="USP_1"/>
    <property type="match status" value="1"/>
</dbReference>
<proteinExistence type="inferred from homology"/>
<dbReference type="PROSITE" id="PS00973">
    <property type="entry name" value="USP_2"/>
    <property type="match status" value="1"/>
</dbReference>
<dbReference type="PANTHER" id="PTHR21646">
    <property type="entry name" value="UBIQUITIN CARBOXYL-TERMINAL HYDROLASE"/>
    <property type="match status" value="1"/>
</dbReference>
<dbReference type="InterPro" id="IPR038765">
    <property type="entry name" value="Papain-like_cys_pep_sf"/>
</dbReference>
<feature type="region of interest" description="Disordered" evidence="2">
    <location>
        <begin position="46"/>
        <end position="197"/>
    </location>
</feature>
<dbReference type="PROSITE" id="PS50235">
    <property type="entry name" value="USP_3"/>
    <property type="match status" value="1"/>
</dbReference>
<dbReference type="InterPro" id="IPR001394">
    <property type="entry name" value="Peptidase_C19_UCH"/>
</dbReference>
<feature type="chain" id="PRO_5019382071" description="Ubiquitin carboxyl-terminal hydrolase" evidence="3">
    <location>
        <begin position="17"/>
        <end position="446"/>
    </location>
</feature>
<keyword evidence="3" id="KW-0732">Signal</keyword>
<comment type="similarity">
    <text evidence="1">Belongs to the peptidase C19 family.</text>
</comment>
<dbReference type="CDD" id="cd02257">
    <property type="entry name" value="Peptidase_C19"/>
    <property type="match status" value="1"/>
</dbReference>
<feature type="compositionally biased region" description="Polar residues" evidence="2">
    <location>
        <begin position="48"/>
        <end position="63"/>
    </location>
</feature>
<keyword evidence="6" id="KW-1185">Reference proteome</keyword>
<feature type="compositionally biased region" description="Basic and acidic residues" evidence="2">
    <location>
        <begin position="153"/>
        <end position="164"/>
    </location>
</feature>
<dbReference type="GO" id="GO:0016579">
    <property type="term" value="P:protein deubiquitination"/>
    <property type="evidence" value="ECO:0007669"/>
    <property type="project" value="InterPro"/>
</dbReference>
<dbReference type="EC" id="3.4.19.12" evidence="1"/>
<dbReference type="EMBL" id="RBNJ01002921">
    <property type="protein sequence ID" value="RUS31472.1"/>
    <property type="molecule type" value="Genomic_DNA"/>
</dbReference>
<sequence>MMFKLLKILFEYLIMAFICLKSITRHTANVLLAINLKKILQKEGRSATKVNSTSQNNHAPSKNASHKRRRKLKSNGAREAFVQPQTATSKLRSEVEDAAGTFVQSPILQKSQQAEERDNKRMTTSNNNPESTPVQSLNSGKQGRRQKRKGSSKKSERRDNEKSPSKAASSTNVDNHGAELRPTEPSSKRSRWLDTAHGQPKKLRVMLKEPVLDERSLFIQPRGLLNIGNTCWVNSAVQLLQSIVNHAYREPGPAINDPVLKLLYLGGRGDGYVKYLRRLFNAKSKIDVFEGCRLGEQNDASILSHDFITITEIYEDQTPFQTWECGFPIFCNKCGEEACLKPRMLSEPLFVALRIQRMSSDSNPWLRKAQSFKLLRDDTFVASYDLIGFTEHYGSDFGGGHYVARIKSEGNIWYDCSDQFIIPTSSITYSSARIGMMLYKKFGISN</sequence>
<dbReference type="Pfam" id="PF00443">
    <property type="entry name" value="UCH"/>
    <property type="match status" value="1"/>
</dbReference>
<dbReference type="AlphaFoldDB" id="A0A433QNW0"/>
<reference evidence="5 6" key="1">
    <citation type="journal article" date="2018" name="New Phytol.">
        <title>Phylogenomics of Endogonaceae and evolution of mycorrhizas within Mucoromycota.</title>
        <authorList>
            <person name="Chang Y."/>
            <person name="Desiro A."/>
            <person name="Na H."/>
            <person name="Sandor L."/>
            <person name="Lipzen A."/>
            <person name="Clum A."/>
            <person name="Barry K."/>
            <person name="Grigoriev I.V."/>
            <person name="Martin F.M."/>
            <person name="Stajich J.E."/>
            <person name="Smith M.E."/>
            <person name="Bonito G."/>
            <person name="Spatafora J.W."/>
        </authorList>
    </citation>
    <scope>NUCLEOTIDE SEQUENCE [LARGE SCALE GENOMIC DNA]</scope>
    <source>
        <strain evidence="5 6">AD002</strain>
    </source>
</reference>
<evidence type="ECO:0000256" key="1">
    <source>
        <dbReference type="RuleBase" id="RU366025"/>
    </source>
</evidence>
<evidence type="ECO:0000313" key="6">
    <source>
        <dbReference type="Proteomes" id="UP000274822"/>
    </source>
</evidence>
<dbReference type="InterPro" id="IPR018200">
    <property type="entry name" value="USP_CS"/>
</dbReference>
<gene>
    <name evidence="5" type="ORF">BC938DRAFT_477746</name>
</gene>
<accession>A0A433QNW0</accession>